<proteinExistence type="predicted"/>
<dbReference type="SUPFAM" id="SSF52821">
    <property type="entry name" value="Rhodanese/Cell cycle control phosphatase"/>
    <property type="match status" value="1"/>
</dbReference>
<dbReference type="InterPro" id="IPR001763">
    <property type="entry name" value="Rhodanese-like_dom"/>
</dbReference>
<evidence type="ECO:0000259" key="1">
    <source>
        <dbReference type="PROSITE" id="PS50206"/>
    </source>
</evidence>
<protein>
    <submittedName>
        <fullName evidence="2">Rhodanese-like domain-containing protein</fullName>
    </submittedName>
</protein>
<organism evidence="2 3">
    <name type="scientific">Stutzerimonas degradans</name>
    <dbReference type="NCBI Taxonomy" id="2968968"/>
    <lineage>
        <taxon>Bacteria</taxon>
        <taxon>Pseudomonadati</taxon>
        <taxon>Pseudomonadota</taxon>
        <taxon>Gammaproteobacteria</taxon>
        <taxon>Pseudomonadales</taxon>
        <taxon>Pseudomonadaceae</taxon>
        <taxon>Stutzerimonas</taxon>
    </lineage>
</organism>
<evidence type="ECO:0000313" key="3">
    <source>
        <dbReference type="Proteomes" id="UP000235881"/>
    </source>
</evidence>
<dbReference type="CDD" id="cd00158">
    <property type="entry name" value="RHOD"/>
    <property type="match status" value="1"/>
</dbReference>
<dbReference type="SMART" id="SM00450">
    <property type="entry name" value="RHOD"/>
    <property type="match status" value="1"/>
</dbReference>
<dbReference type="Gene3D" id="3.40.250.10">
    <property type="entry name" value="Rhodanese-like domain"/>
    <property type="match status" value="1"/>
</dbReference>
<gene>
    <name evidence="2" type="ORF">CXK95_13150</name>
</gene>
<dbReference type="EMBL" id="POUK01000004">
    <property type="protein sequence ID" value="PNF76344.1"/>
    <property type="molecule type" value="Genomic_DNA"/>
</dbReference>
<sequence length="146" mass="16347">MVRVLILLLCMVPLSGLTREAPQEVHGALTVNAHQAKRLHELGAMFVDIRPMREWTWGHVQGALHLDLATGFGILASQNIPRSVPLVIYCDSEICPGSAQAARMAVAWGYRQVFYFRDGYFAWQLEDFPQEKGSDDTYTALSALVR</sequence>
<dbReference type="PROSITE" id="PS50206">
    <property type="entry name" value="RHODANESE_3"/>
    <property type="match status" value="1"/>
</dbReference>
<dbReference type="Pfam" id="PF00581">
    <property type="entry name" value="Rhodanese"/>
    <property type="match status" value="1"/>
</dbReference>
<keyword evidence="3" id="KW-1185">Reference proteome</keyword>
<evidence type="ECO:0000313" key="2">
    <source>
        <dbReference type="EMBL" id="PNF76344.1"/>
    </source>
</evidence>
<dbReference type="Proteomes" id="UP000235881">
    <property type="component" value="Unassembled WGS sequence"/>
</dbReference>
<accession>A0A8E2QCL9</accession>
<reference evidence="2 3" key="1">
    <citation type="submission" date="2018-01" db="EMBL/GenBank/DDBJ databases">
        <title>Denitrification phenotypes of diverse strains of Pseudomonas stutzeri.</title>
        <authorList>
            <person name="Milligan D.A."/>
            <person name="Bergaust L."/>
            <person name="Bakken L.R."/>
            <person name="Frostegard A."/>
        </authorList>
    </citation>
    <scope>NUCLEOTIDE SEQUENCE [LARGE SCALE GENOMIC DNA]</scope>
    <source>
        <strain evidence="2 3">DSM 50238</strain>
    </source>
</reference>
<dbReference type="RefSeq" id="WP_054093348.1">
    <property type="nucleotide sequence ID" value="NZ_CP065721.1"/>
</dbReference>
<dbReference type="InterPro" id="IPR036873">
    <property type="entry name" value="Rhodanese-like_dom_sf"/>
</dbReference>
<feature type="domain" description="Rhodanese" evidence="1">
    <location>
        <begin position="43"/>
        <end position="132"/>
    </location>
</feature>
<dbReference type="AlphaFoldDB" id="A0A8E2QCL9"/>
<comment type="caution">
    <text evidence="2">The sequence shown here is derived from an EMBL/GenBank/DDBJ whole genome shotgun (WGS) entry which is preliminary data.</text>
</comment>
<name>A0A8E2QCL9_9GAMM</name>